<dbReference type="Gramene" id="PAN37058">
    <property type="protein sequence ID" value="PAN37058"/>
    <property type="gene ID" value="PAHAL_7G034800"/>
</dbReference>
<evidence type="ECO:0000256" key="1">
    <source>
        <dbReference type="SAM" id="MobiDB-lite"/>
    </source>
</evidence>
<organism evidence="2">
    <name type="scientific">Panicum hallii</name>
    <dbReference type="NCBI Taxonomy" id="206008"/>
    <lineage>
        <taxon>Eukaryota</taxon>
        <taxon>Viridiplantae</taxon>
        <taxon>Streptophyta</taxon>
        <taxon>Embryophyta</taxon>
        <taxon>Tracheophyta</taxon>
        <taxon>Spermatophyta</taxon>
        <taxon>Magnoliopsida</taxon>
        <taxon>Liliopsida</taxon>
        <taxon>Poales</taxon>
        <taxon>Poaceae</taxon>
        <taxon>PACMAD clade</taxon>
        <taxon>Panicoideae</taxon>
        <taxon>Panicodae</taxon>
        <taxon>Paniceae</taxon>
        <taxon>Panicinae</taxon>
        <taxon>Panicum</taxon>
        <taxon>Panicum sect. Panicum</taxon>
    </lineage>
</organism>
<sequence>MEAPDTGKKEHDGKEETKQHNHSHHNHHNHREEHVGGRKIDLVNYVVGLGAMATPGAFLEKRYLALTGRKYDKMEGLIGPEQIAKERKQEEEGGEKNTGVIYEF</sequence>
<gene>
    <name evidence="2" type="ORF">PAHAL_7G034800</name>
</gene>
<evidence type="ECO:0000313" key="2">
    <source>
        <dbReference type="EMBL" id="PAN37058.1"/>
    </source>
</evidence>
<feature type="region of interest" description="Disordered" evidence="1">
    <location>
        <begin position="1"/>
        <end position="37"/>
    </location>
</feature>
<dbReference type="EMBL" id="CM008052">
    <property type="protein sequence ID" value="PAN37058.1"/>
    <property type="molecule type" value="Genomic_DNA"/>
</dbReference>
<feature type="compositionally biased region" description="Basic residues" evidence="1">
    <location>
        <begin position="20"/>
        <end position="29"/>
    </location>
</feature>
<dbReference type="AlphaFoldDB" id="A0A2S3I546"/>
<protein>
    <submittedName>
        <fullName evidence="2">Uncharacterized protein</fullName>
    </submittedName>
</protein>
<feature type="compositionally biased region" description="Basic and acidic residues" evidence="1">
    <location>
        <begin position="1"/>
        <end position="19"/>
    </location>
</feature>
<reference evidence="2" key="1">
    <citation type="submission" date="2018-04" db="EMBL/GenBank/DDBJ databases">
        <title>WGS assembly of Panicum hallii.</title>
        <authorList>
            <person name="Lovell J."/>
            <person name="Jenkins J."/>
            <person name="Lowry D."/>
            <person name="Mamidi S."/>
            <person name="Sreedasyam A."/>
            <person name="Weng X."/>
            <person name="Barry K."/>
            <person name="Bonette J."/>
            <person name="Campitelli B."/>
            <person name="Daum C."/>
            <person name="Gordon S."/>
            <person name="Gould B."/>
            <person name="Lipzen A."/>
            <person name="Macqueen A."/>
            <person name="Palacio-Mejia J."/>
            <person name="Plott C."/>
            <person name="Shakirov E."/>
            <person name="Shu S."/>
            <person name="Yoshinaga Y."/>
            <person name="Zane M."/>
            <person name="Rokhsar D."/>
            <person name="Grimwood J."/>
            <person name="Schmutz J."/>
            <person name="Juenger T."/>
        </authorList>
    </citation>
    <scope>NUCLEOTIDE SEQUENCE [LARGE SCALE GENOMIC DNA]</scope>
    <source>
        <strain evidence="2">FIL2</strain>
    </source>
</reference>
<name>A0A2S3I546_9POAL</name>
<accession>A0A2S3I546</accession>
<proteinExistence type="predicted"/>
<dbReference type="Proteomes" id="UP000243499">
    <property type="component" value="Chromosome 7"/>
</dbReference>